<dbReference type="InterPro" id="IPR051404">
    <property type="entry name" value="TA_system_antitoxin"/>
</dbReference>
<protein>
    <recommendedName>
        <fullName evidence="1">HicB-like antitoxin of toxin-antitoxin system domain-containing protein</fullName>
    </recommendedName>
</protein>
<evidence type="ECO:0000313" key="2">
    <source>
        <dbReference type="EMBL" id="GAH25692.1"/>
    </source>
</evidence>
<dbReference type="PANTHER" id="PTHR34504:SF2">
    <property type="entry name" value="UPF0150 PROTEIN SSL0259"/>
    <property type="match status" value="1"/>
</dbReference>
<proteinExistence type="predicted"/>
<dbReference type="InterPro" id="IPR035069">
    <property type="entry name" value="TTHA1013/TTHA0281-like"/>
</dbReference>
<evidence type="ECO:0000259" key="1">
    <source>
        <dbReference type="Pfam" id="PF15919"/>
    </source>
</evidence>
<dbReference type="InterPro" id="IPR031807">
    <property type="entry name" value="HicB-like"/>
</dbReference>
<name>X1DZJ5_9ZZZZ</name>
<accession>X1DZJ5</accession>
<sequence length="91" mass="10337">MVISKKIKNDKGPSPVIMKTYRFPIVIEKDEEGYFAFCPELQGCYTQGDTYEEVLENIKDAIRLHVNDRLENGEEVPQTQSVSLTSLEVAV</sequence>
<dbReference type="Gene3D" id="3.30.160.250">
    <property type="match status" value="1"/>
</dbReference>
<reference evidence="2" key="1">
    <citation type="journal article" date="2014" name="Front. Microbiol.">
        <title>High frequency of phylogenetically diverse reductive dehalogenase-homologous genes in deep subseafloor sedimentary metagenomes.</title>
        <authorList>
            <person name="Kawai M."/>
            <person name="Futagami T."/>
            <person name="Toyoda A."/>
            <person name="Takaki Y."/>
            <person name="Nishi S."/>
            <person name="Hori S."/>
            <person name="Arai W."/>
            <person name="Tsubouchi T."/>
            <person name="Morono Y."/>
            <person name="Uchiyama I."/>
            <person name="Ito T."/>
            <person name="Fujiyama A."/>
            <person name="Inagaki F."/>
            <person name="Takami H."/>
        </authorList>
    </citation>
    <scope>NUCLEOTIDE SEQUENCE</scope>
    <source>
        <strain evidence="2">Expedition CK06-06</strain>
    </source>
</reference>
<dbReference type="SUPFAM" id="SSF143100">
    <property type="entry name" value="TTHA1013/TTHA0281-like"/>
    <property type="match status" value="1"/>
</dbReference>
<organism evidence="2">
    <name type="scientific">marine sediment metagenome</name>
    <dbReference type="NCBI Taxonomy" id="412755"/>
    <lineage>
        <taxon>unclassified sequences</taxon>
        <taxon>metagenomes</taxon>
        <taxon>ecological metagenomes</taxon>
    </lineage>
</organism>
<dbReference type="Pfam" id="PF15919">
    <property type="entry name" value="HicB_lk_antitox"/>
    <property type="match status" value="1"/>
</dbReference>
<feature type="domain" description="HicB-like antitoxin of toxin-antitoxin system" evidence="1">
    <location>
        <begin position="23"/>
        <end position="83"/>
    </location>
</feature>
<dbReference type="EMBL" id="BARU01002237">
    <property type="protein sequence ID" value="GAH25692.1"/>
    <property type="molecule type" value="Genomic_DNA"/>
</dbReference>
<gene>
    <name evidence="2" type="ORF">S03H2_05377</name>
</gene>
<dbReference type="AlphaFoldDB" id="X1DZJ5"/>
<comment type="caution">
    <text evidence="2">The sequence shown here is derived from an EMBL/GenBank/DDBJ whole genome shotgun (WGS) entry which is preliminary data.</text>
</comment>
<dbReference type="PANTHER" id="PTHR34504">
    <property type="entry name" value="ANTITOXIN HICB"/>
    <property type="match status" value="1"/>
</dbReference>